<sequence length="225" mass="24903">MWPPQVNSSCVLGREPLSSTSRCLGYAIVILRGPSGRFVNSISRTLHFPAHSTPNKSTPHESCHYQQHRALVPFRATLEDQISVWSILRAIFNPCLTSTRFRTALSQTSTGTPRIFSEICPLAMPAALLPQSMTSTQRRPPLPPTLSDIQVNSTTWKPTFFLLGRCQRHLGHILPFCNDSWVELPPTPSQPLSVQHGSQGNLGLRPPLCRLTRPGRSSSVNPLGH</sequence>
<dbReference type="Proteomes" id="UP001207468">
    <property type="component" value="Unassembled WGS sequence"/>
</dbReference>
<evidence type="ECO:0000313" key="2">
    <source>
        <dbReference type="Proteomes" id="UP001207468"/>
    </source>
</evidence>
<name>A0ACC0TTR3_9AGAM</name>
<protein>
    <submittedName>
        <fullName evidence="1">Uncharacterized protein</fullName>
    </submittedName>
</protein>
<dbReference type="EMBL" id="JAGFNK010000556">
    <property type="protein sequence ID" value="KAI9448791.1"/>
    <property type="molecule type" value="Genomic_DNA"/>
</dbReference>
<accession>A0ACC0TTR3</accession>
<organism evidence="1 2">
    <name type="scientific">Russula earlei</name>
    <dbReference type="NCBI Taxonomy" id="71964"/>
    <lineage>
        <taxon>Eukaryota</taxon>
        <taxon>Fungi</taxon>
        <taxon>Dikarya</taxon>
        <taxon>Basidiomycota</taxon>
        <taxon>Agaricomycotina</taxon>
        <taxon>Agaricomycetes</taxon>
        <taxon>Russulales</taxon>
        <taxon>Russulaceae</taxon>
        <taxon>Russula</taxon>
    </lineage>
</organism>
<gene>
    <name evidence="1" type="ORF">F5148DRAFT_698473</name>
</gene>
<comment type="caution">
    <text evidence="1">The sequence shown here is derived from an EMBL/GenBank/DDBJ whole genome shotgun (WGS) entry which is preliminary data.</text>
</comment>
<keyword evidence="2" id="KW-1185">Reference proteome</keyword>
<proteinExistence type="predicted"/>
<reference evidence="1" key="1">
    <citation type="submission" date="2021-03" db="EMBL/GenBank/DDBJ databases">
        <title>Evolutionary priming and transition to the ectomycorrhizal habit in an iconic lineage of mushroom-forming fungi: is preadaptation a requirement?</title>
        <authorList>
            <consortium name="DOE Joint Genome Institute"/>
            <person name="Looney B.P."/>
            <person name="Miyauchi S."/>
            <person name="Morin E."/>
            <person name="Drula E."/>
            <person name="Courty P.E."/>
            <person name="Chicoki N."/>
            <person name="Fauchery L."/>
            <person name="Kohler A."/>
            <person name="Kuo A."/>
            <person name="LaButti K."/>
            <person name="Pangilinan J."/>
            <person name="Lipzen A."/>
            <person name="Riley R."/>
            <person name="Andreopoulos W."/>
            <person name="He G."/>
            <person name="Johnson J."/>
            <person name="Barry K.W."/>
            <person name="Grigoriev I.V."/>
            <person name="Nagy L."/>
            <person name="Hibbett D."/>
            <person name="Henrissat B."/>
            <person name="Matheny P.B."/>
            <person name="Labbe J."/>
            <person name="Martin A.F."/>
        </authorList>
    </citation>
    <scope>NUCLEOTIDE SEQUENCE</scope>
    <source>
        <strain evidence="1">BPL698</strain>
    </source>
</reference>
<evidence type="ECO:0000313" key="1">
    <source>
        <dbReference type="EMBL" id="KAI9448791.1"/>
    </source>
</evidence>